<keyword evidence="1" id="KW-0597">Phosphoprotein</keyword>
<dbReference type="EMBL" id="JADIMZ010000102">
    <property type="protein sequence ID" value="MBO8433023.1"/>
    <property type="molecule type" value="Genomic_DNA"/>
</dbReference>
<organism evidence="3 4">
    <name type="scientific">Candidatus Pullibacteroides excrementavium</name>
    <dbReference type="NCBI Taxonomy" id="2840905"/>
    <lineage>
        <taxon>Bacteria</taxon>
        <taxon>Pseudomonadati</taxon>
        <taxon>Bacteroidota</taxon>
        <taxon>Bacteroidia</taxon>
        <taxon>Bacteroidales</taxon>
        <taxon>Candidatus Pullibacteroides</taxon>
    </lineage>
</organism>
<protein>
    <submittedName>
        <fullName evidence="3">Response regulator transcription factor</fullName>
    </submittedName>
</protein>
<dbReference type="Gene3D" id="2.40.50.1020">
    <property type="entry name" value="LytTr DNA-binding domain"/>
    <property type="match status" value="1"/>
</dbReference>
<dbReference type="Gene3D" id="3.40.50.2300">
    <property type="match status" value="1"/>
</dbReference>
<dbReference type="GO" id="GO:0003677">
    <property type="term" value="F:DNA binding"/>
    <property type="evidence" value="ECO:0007669"/>
    <property type="project" value="InterPro"/>
</dbReference>
<sequence>MDTKQDNLVRVAIVEDELPAARLLKSMILSLRPDWEVTHIGGSNEEAVAWFKANKTQPDILFLDIELSDGVSFEFLEEVRPQSMIVFTTAYDEYAVRAFSVDSIDYLLKPIETDRLRLAIEKFEKRTAAYFRQINEKSNWKEFPEKINGQGKTYRNRFLMQRGNQMEVLMVEDVAYFFSENKITYAQTFKQGSMVVDYSLDRLGEELDPALFFRATRQILLCSRAVSKIENYFQGKVSVTLSPAFKDQVLVSKEKADSFKRWLNY</sequence>
<dbReference type="InterPro" id="IPR007492">
    <property type="entry name" value="LytTR_DNA-bd_dom"/>
</dbReference>
<comment type="caution">
    <text evidence="3">The sequence shown here is derived from an EMBL/GenBank/DDBJ whole genome shotgun (WGS) entry which is preliminary data.</text>
</comment>
<proteinExistence type="predicted"/>
<accession>A0A9D9DT27</accession>
<evidence type="ECO:0000259" key="2">
    <source>
        <dbReference type="PROSITE" id="PS50110"/>
    </source>
</evidence>
<evidence type="ECO:0000313" key="4">
    <source>
        <dbReference type="Proteomes" id="UP000823612"/>
    </source>
</evidence>
<dbReference type="InterPro" id="IPR011006">
    <property type="entry name" value="CheY-like_superfamily"/>
</dbReference>
<dbReference type="FunFam" id="3.40.50.2300:FF:000361">
    <property type="entry name" value="Two-component system response regulator"/>
    <property type="match status" value="1"/>
</dbReference>
<dbReference type="PANTHER" id="PTHR37299">
    <property type="entry name" value="TRANSCRIPTIONAL REGULATOR-RELATED"/>
    <property type="match status" value="1"/>
</dbReference>
<feature type="modified residue" description="4-aspartylphosphate" evidence="1">
    <location>
        <position position="64"/>
    </location>
</feature>
<feature type="domain" description="Response regulatory" evidence="2">
    <location>
        <begin position="10"/>
        <end position="124"/>
    </location>
</feature>
<dbReference type="SMART" id="SM00850">
    <property type="entry name" value="LytTR"/>
    <property type="match status" value="1"/>
</dbReference>
<dbReference type="GO" id="GO:0000156">
    <property type="term" value="F:phosphorelay response regulator activity"/>
    <property type="evidence" value="ECO:0007669"/>
    <property type="project" value="InterPro"/>
</dbReference>
<dbReference type="Pfam" id="PF04397">
    <property type="entry name" value="LytTR"/>
    <property type="match status" value="1"/>
</dbReference>
<dbReference type="Pfam" id="PF00072">
    <property type="entry name" value="Response_reg"/>
    <property type="match status" value="1"/>
</dbReference>
<evidence type="ECO:0000256" key="1">
    <source>
        <dbReference type="PROSITE-ProRule" id="PRU00169"/>
    </source>
</evidence>
<evidence type="ECO:0000313" key="3">
    <source>
        <dbReference type="EMBL" id="MBO8433023.1"/>
    </source>
</evidence>
<dbReference type="PANTHER" id="PTHR37299:SF1">
    <property type="entry name" value="STAGE 0 SPORULATION PROTEIN A HOMOLOG"/>
    <property type="match status" value="1"/>
</dbReference>
<dbReference type="SUPFAM" id="SSF52172">
    <property type="entry name" value="CheY-like"/>
    <property type="match status" value="1"/>
</dbReference>
<gene>
    <name evidence="3" type="ORF">IAB08_07000</name>
</gene>
<dbReference type="InterPro" id="IPR001789">
    <property type="entry name" value="Sig_transdc_resp-reg_receiver"/>
</dbReference>
<dbReference type="PROSITE" id="PS50110">
    <property type="entry name" value="RESPONSE_REGULATORY"/>
    <property type="match status" value="1"/>
</dbReference>
<dbReference type="InterPro" id="IPR046947">
    <property type="entry name" value="LytR-like"/>
</dbReference>
<reference evidence="3" key="1">
    <citation type="submission" date="2020-10" db="EMBL/GenBank/DDBJ databases">
        <authorList>
            <person name="Gilroy R."/>
        </authorList>
    </citation>
    <scope>NUCLEOTIDE SEQUENCE</scope>
    <source>
        <strain evidence="3">2889</strain>
    </source>
</reference>
<dbReference type="SMART" id="SM00448">
    <property type="entry name" value="REC"/>
    <property type="match status" value="1"/>
</dbReference>
<reference evidence="3" key="2">
    <citation type="journal article" date="2021" name="PeerJ">
        <title>Extensive microbial diversity within the chicken gut microbiome revealed by metagenomics and culture.</title>
        <authorList>
            <person name="Gilroy R."/>
            <person name="Ravi A."/>
            <person name="Getino M."/>
            <person name="Pursley I."/>
            <person name="Horton D.L."/>
            <person name="Alikhan N.F."/>
            <person name="Baker D."/>
            <person name="Gharbi K."/>
            <person name="Hall N."/>
            <person name="Watson M."/>
            <person name="Adriaenssens E.M."/>
            <person name="Foster-Nyarko E."/>
            <person name="Jarju S."/>
            <person name="Secka A."/>
            <person name="Antonio M."/>
            <person name="Oren A."/>
            <person name="Chaudhuri R.R."/>
            <person name="La Ragione R."/>
            <person name="Hildebrand F."/>
            <person name="Pallen M.J."/>
        </authorList>
    </citation>
    <scope>NUCLEOTIDE SEQUENCE</scope>
    <source>
        <strain evidence="3">2889</strain>
    </source>
</reference>
<dbReference type="Proteomes" id="UP000823612">
    <property type="component" value="Unassembled WGS sequence"/>
</dbReference>
<name>A0A9D9DT27_9BACT</name>
<dbReference type="AlphaFoldDB" id="A0A9D9DT27"/>